<dbReference type="PANTHER" id="PTHR21581:SF33">
    <property type="entry name" value="D-ALANYL-D-ALANINE CARBOXYPEPTIDASE DACB"/>
    <property type="match status" value="1"/>
</dbReference>
<organism evidence="12 13">
    <name type="scientific">Clostridium ganghwense</name>
    <dbReference type="NCBI Taxonomy" id="312089"/>
    <lineage>
        <taxon>Bacteria</taxon>
        <taxon>Bacillati</taxon>
        <taxon>Bacillota</taxon>
        <taxon>Clostridia</taxon>
        <taxon>Eubacteriales</taxon>
        <taxon>Clostridiaceae</taxon>
        <taxon>Clostridium</taxon>
    </lineage>
</organism>
<dbReference type="Proteomes" id="UP001079657">
    <property type="component" value="Unassembled WGS sequence"/>
</dbReference>
<feature type="transmembrane region" description="Helical" evidence="9">
    <location>
        <begin position="386"/>
        <end position="403"/>
    </location>
</feature>
<evidence type="ECO:0000256" key="5">
    <source>
        <dbReference type="ARBA" id="ARBA00022984"/>
    </source>
</evidence>
<feature type="region of interest" description="Disordered" evidence="8">
    <location>
        <begin position="412"/>
        <end position="431"/>
    </location>
</feature>
<keyword evidence="13" id="KW-1185">Reference proteome</keyword>
<dbReference type="SUPFAM" id="SSF56601">
    <property type="entry name" value="beta-lactamase/transpeptidase-like"/>
    <property type="match status" value="1"/>
</dbReference>
<feature type="domain" description="Peptidase S11 D-alanyl-D-alanine carboxypeptidase A N-terminal" evidence="11">
    <location>
        <begin position="25"/>
        <end position="257"/>
    </location>
</feature>
<dbReference type="Pfam" id="PF00768">
    <property type="entry name" value="Peptidase_S11"/>
    <property type="match status" value="1"/>
</dbReference>
<comment type="caution">
    <text evidence="12">The sequence shown here is derived from an EMBL/GenBank/DDBJ whole genome shotgun (WGS) entry which is preliminary data.</text>
</comment>
<evidence type="ECO:0000256" key="9">
    <source>
        <dbReference type="SAM" id="Phobius"/>
    </source>
</evidence>
<sequence length="431" mass="48928">MRKIFIFLLTFILFISLISHNTKAKSSPPKVSADGVVLMDATTGDILYSKNKDSKYPPASTTKIMTALLALENCKLDDVVTVGKKPPFADGSKICILKDEKLTVKDLLYGLLLQSANDCAEALAEHISGSTEEFAKLMNKRAAELGCKNTNFVNPHGLYDDNHRTSALDLALILKELTKYPEYKEISTTSMYYIEPTAKSKEKRPLWNKNKLIQKNSKYYYEGCEGGKTGYTIQSKHSYVAIASRNGQRLIAILLHDSERTYWSDVRKLFDYGFDNFTLESFYLEGDSLGDYTLNENTKIPLLCAENFYYVKGNTSTEVPQFKINNKDLNKESFKRGDNILTAAVTYNNEAIGTLKIASGVNYSPKSFLMPLGNNYDDKFLNILKISGYVVSVLLAIVFILRIRKKIRDRKRRKNRKENTLYMYNSKTRSK</sequence>
<evidence type="ECO:0000259" key="11">
    <source>
        <dbReference type="Pfam" id="PF00768"/>
    </source>
</evidence>
<evidence type="ECO:0000256" key="6">
    <source>
        <dbReference type="ARBA" id="ARBA00023316"/>
    </source>
</evidence>
<feature type="signal peptide" evidence="10">
    <location>
        <begin position="1"/>
        <end position="24"/>
    </location>
</feature>
<keyword evidence="5" id="KW-0573">Peptidoglycan synthesis</keyword>
<gene>
    <name evidence="12" type="ORF">OXH55_14475</name>
</gene>
<evidence type="ECO:0000256" key="10">
    <source>
        <dbReference type="SAM" id="SignalP"/>
    </source>
</evidence>
<dbReference type="Gene3D" id="3.40.710.10">
    <property type="entry name" value="DD-peptidase/beta-lactamase superfamily"/>
    <property type="match status" value="1"/>
</dbReference>
<keyword evidence="3" id="KW-0378">Hydrolase</keyword>
<dbReference type="PANTHER" id="PTHR21581">
    <property type="entry name" value="D-ALANYL-D-ALANINE CARBOXYPEPTIDASE"/>
    <property type="match status" value="1"/>
</dbReference>
<protein>
    <submittedName>
        <fullName evidence="12">D-alanyl-D-alanine carboxypeptidase</fullName>
    </submittedName>
</protein>
<dbReference type="EMBL" id="JAPQES010000005">
    <property type="protein sequence ID" value="MCY6371848.1"/>
    <property type="molecule type" value="Genomic_DNA"/>
</dbReference>
<dbReference type="GO" id="GO:0004180">
    <property type="term" value="F:carboxypeptidase activity"/>
    <property type="evidence" value="ECO:0007669"/>
    <property type="project" value="UniProtKB-KW"/>
</dbReference>
<evidence type="ECO:0000313" key="13">
    <source>
        <dbReference type="Proteomes" id="UP001079657"/>
    </source>
</evidence>
<evidence type="ECO:0000256" key="7">
    <source>
        <dbReference type="RuleBase" id="RU004016"/>
    </source>
</evidence>
<dbReference type="RefSeq" id="WP_268050749.1">
    <property type="nucleotide sequence ID" value="NZ_JAPQES010000005.1"/>
</dbReference>
<evidence type="ECO:0000313" key="12">
    <source>
        <dbReference type="EMBL" id="MCY6371848.1"/>
    </source>
</evidence>
<keyword evidence="9" id="KW-0472">Membrane</keyword>
<keyword evidence="9" id="KW-0812">Transmembrane</keyword>
<keyword evidence="12" id="KW-0121">Carboxypeptidase</keyword>
<dbReference type="InterPro" id="IPR018044">
    <property type="entry name" value="Peptidase_S11"/>
</dbReference>
<accession>A0ABT4CTU5</accession>
<evidence type="ECO:0000256" key="4">
    <source>
        <dbReference type="ARBA" id="ARBA00022960"/>
    </source>
</evidence>
<keyword evidence="12" id="KW-0645">Protease</keyword>
<evidence type="ECO:0000256" key="1">
    <source>
        <dbReference type="ARBA" id="ARBA00007164"/>
    </source>
</evidence>
<keyword evidence="6" id="KW-0961">Cell wall biogenesis/degradation</keyword>
<keyword evidence="2 10" id="KW-0732">Signal</keyword>
<evidence type="ECO:0000256" key="2">
    <source>
        <dbReference type="ARBA" id="ARBA00022729"/>
    </source>
</evidence>
<feature type="chain" id="PRO_5046861964" evidence="10">
    <location>
        <begin position="25"/>
        <end position="431"/>
    </location>
</feature>
<keyword evidence="4" id="KW-0133">Cell shape</keyword>
<dbReference type="InterPro" id="IPR001967">
    <property type="entry name" value="Peptidase_S11_N"/>
</dbReference>
<comment type="similarity">
    <text evidence="1 7">Belongs to the peptidase S11 family.</text>
</comment>
<name>A0ABT4CTU5_9CLOT</name>
<proteinExistence type="inferred from homology"/>
<keyword evidence="9" id="KW-1133">Transmembrane helix</keyword>
<dbReference type="PRINTS" id="PR00725">
    <property type="entry name" value="DADACBPTASE1"/>
</dbReference>
<evidence type="ECO:0000256" key="3">
    <source>
        <dbReference type="ARBA" id="ARBA00022801"/>
    </source>
</evidence>
<reference evidence="12" key="1">
    <citation type="submission" date="2022-12" db="EMBL/GenBank/DDBJ databases">
        <authorList>
            <person name="Wang J."/>
        </authorList>
    </citation>
    <scope>NUCLEOTIDE SEQUENCE</scope>
    <source>
        <strain evidence="12">HY-42-06</strain>
    </source>
</reference>
<dbReference type="InterPro" id="IPR012338">
    <property type="entry name" value="Beta-lactam/transpept-like"/>
</dbReference>
<evidence type="ECO:0000256" key="8">
    <source>
        <dbReference type="SAM" id="MobiDB-lite"/>
    </source>
</evidence>
<feature type="compositionally biased region" description="Polar residues" evidence="8">
    <location>
        <begin position="422"/>
        <end position="431"/>
    </location>
</feature>